<comment type="similarity">
    <text evidence="1">Belongs to the RdRP family.</text>
</comment>
<keyword evidence="6" id="KW-0694">RNA-binding</keyword>
<dbReference type="InterPro" id="IPR007855">
    <property type="entry name" value="RDRP"/>
</dbReference>
<evidence type="ECO:0000256" key="6">
    <source>
        <dbReference type="ARBA" id="ARBA00022884"/>
    </source>
</evidence>
<comment type="catalytic activity">
    <reaction evidence="8">
        <text>RNA(n) + a ribonucleoside 5'-triphosphate = RNA(n+1) + diphosphate</text>
        <dbReference type="Rhea" id="RHEA:21248"/>
        <dbReference type="Rhea" id="RHEA-COMP:14527"/>
        <dbReference type="Rhea" id="RHEA-COMP:17342"/>
        <dbReference type="ChEBI" id="CHEBI:33019"/>
        <dbReference type="ChEBI" id="CHEBI:61557"/>
        <dbReference type="ChEBI" id="CHEBI:140395"/>
        <dbReference type="EC" id="2.7.7.48"/>
    </reaction>
</comment>
<evidence type="ECO:0000259" key="10">
    <source>
        <dbReference type="Pfam" id="PF24642"/>
    </source>
</evidence>
<name>A0A2A6BNW3_PRIPA</name>
<dbReference type="GO" id="GO:0003968">
    <property type="term" value="F:RNA-directed RNA polymerase activity"/>
    <property type="evidence" value="ECO:0000318"/>
    <property type="project" value="GO_Central"/>
</dbReference>
<dbReference type="Pfam" id="PF25359">
    <property type="entry name" value="PH_met_RdRP"/>
    <property type="match status" value="1"/>
</dbReference>
<dbReference type="Proteomes" id="UP000005239">
    <property type="component" value="Unassembled WGS sequence"/>
</dbReference>
<protein>
    <recommendedName>
        <fullName evidence="2">RNA-directed RNA polymerase</fullName>
        <ecNumber evidence="2">2.7.7.48</ecNumber>
    </recommendedName>
</protein>
<evidence type="ECO:0000256" key="7">
    <source>
        <dbReference type="ARBA" id="ARBA00023158"/>
    </source>
</evidence>
<dbReference type="GO" id="GO:0031380">
    <property type="term" value="C:nuclear RNA-directed RNA polymerase complex"/>
    <property type="evidence" value="ECO:0000318"/>
    <property type="project" value="GO_Central"/>
</dbReference>
<keyword evidence="15" id="KW-1185">Reference proteome</keyword>
<dbReference type="InterPro" id="IPR056654">
    <property type="entry name" value="DUF7752"/>
</dbReference>
<reference evidence="14" key="2">
    <citation type="submission" date="2022-06" db="UniProtKB">
        <authorList>
            <consortium name="EnsemblMetazoa"/>
        </authorList>
    </citation>
    <scope>IDENTIFICATION</scope>
    <source>
        <strain evidence="14">PS312</strain>
    </source>
</reference>
<feature type="domain" description="PH-like" evidence="12">
    <location>
        <begin position="119"/>
        <end position="307"/>
    </location>
</feature>
<dbReference type="OrthoDB" id="6513042at2759"/>
<evidence type="ECO:0000259" key="9">
    <source>
        <dbReference type="Pfam" id="PF05183"/>
    </source>
</evidence>
<keyword evidence="3" id="KW-0696">RNA-directed RNA polymerase</keyword>
<evidence type="ECO:0000256" key="8">
    <source>
        <dbReference type="ARBA" id="ARBA00048744"/>
    </source>
</evidence>
<dbReference type="InterPro" id="IPR058752">
    <property type="entry name" value="RDRP_C_head"/>
</dbReference>
<sequence>MKSKSHNLELIDKDKTSLRIKCTIPWTGQKVVMAVHDAFRETLSGSLAALYKVNLMGEPIKVKQSYEFIVEVKPMDRKKALFVLMQVFFKNVRKCDFRRDMMPVIFVSSPLFFDDSPVPDHNNVPIQSIYFGNIINSGALGVHWTVEFYKLNRIGGGRDREQNMIKVNFEHDRSTVSIKFDCNEKTNQKLSQNVEYTIKFYLQSIRRIIVDPLSIDMKFAEGKPWKFRFHFEKSLEKRFGDGNRINHLSRGWGANGEESAAPYKKCVAESNVVTLEFNEAMHKTELFEILSRLRVRGATPVEFASMDLINLHWGKYRRFNPYVKNPVEPFDSRDALNPAYIQRIEWAAPNPPAIDSTLNNVCAEQFALRYIIEALLSRGAKVKDQLLVTVSAWTMFMDTICTQYKKNSERTMAVMESVLNRVDEMTFPMVSIFRIILEEFNSYDELKKLNDAQMGLEGKGPNMQRDGYVKVRKIVITPTRYVYIAPEQIMGNRILRKYYGTQTEILRITFRDDDTQPLRPNTTGEQMTKKTVETALKDGILVGGRNFRYLGSSNSQMRDNGCYFAYDRVPTYSNPNRREDSDWRPSKRVADIRRSMGRLDALTNVAKFMARMGQCFTQSRDGDMYTFSDGVGQMSVEYITNLAKDLNLPNYPCVIQFRHRGYKGVLSLHPQLDDLNWLRKKLGYFIEVEEEVEGGKKKMKVISKAKDDNGDTVKKLNCRFRYSQMKFHAPEETDFEVVKISGPTPVSLNKPFINILDQVSEMQSRECHMRLCDRVEELLHRHLRIMAETLVREKSCRDKLKELPRRVSIDGLSRQNGFALTTEPYFRSLLKAAVRYMIKKQLNKEQIQIPFDMGRSMFGVVDETGLLQYGQIFVQYHVNMQEKTPRPSASKVILEGATLITKNPCISAGDVRMFEAVDIPALRHLVDVVVFPQHGPRPHPDEMAGSDLDGDEYSVIWDPKLFFERNEIAMKFPKGISKSVKLDMATLDTDVRNFFIDYVTQDSVGMIANAHLNNSDLWGLESRDKETGEMIPPEKAHRKPDFMQSNRDAVYASSRLIGRIYREIGHVDNVLALSEERDQQEEVKMDQMIYEEGWEKYKKEALSQMTIYNNEIKALMERYGIASEGELMSGCMISIRNAISDREADDMSFFNTNQVIETQITAIVRNHREKFIKGFGDMKKLTKVASDRRNVPDDTDNVFDREVISLSEEMRKKAVALYRVTYDFVSKQRDSSPRLLSYPWIVYDVLSIVRGDNNQKDADFIAGLDPVDEMLSAQVIEHAHANEHKYQEKIDSWTGRDGKGNGIEAIMRYINYYDGLGELAFFFVKWAEHQKVSMGSFREIHIVLLVIQFCLGIYDELEAVITPIDFGSVPLSPRVCLTELGKVVLNFLRWASSRSFKRMTCLTFDKPGLGVEGCFIRGEWMSMHLAAVKSFYDLIFSLRIDLPKEEVRSIDPPTSIKEMNPFTVELPKNRDTLIAAEAIRRQTGASEVRLRRLETGEKTRVMVSATGTLLSHSKIRKLLIVPLNIKTSLNPKAMSDDFPEFIYSKIMEGAKRYDETKAESMF</sequence>
<dbReference type="GO" id="GO:0030422">
    <property type="term" value="P:siRNA processing"/>
    <property type="evidence" value="ECO:0000318"/>
    <property type="project" value="GO_Central"/>
</dbReference>
<organism evidence="14 15">
    <name type="scientific">Pristionchus pacificus</name>
    <name type="common">Parasitic nematode worm</name>
    <dbReference type="NCBI Taxonomy" id="54126"/>
    <lineage>
        <taxon>Eukaryota</taxon>
        <taxon>Metazoa</taxon>
        <taxon>Ecdysozoa</taxon>
        <taxon>Nematoda</taxon>
        <taxon>Chromadorea</taxon>
        <taxon>Rhabditida</taxon>
        <taxon>Rhabditina</taxon>
        <taxon>Diplogasteromorpha</taxon>
        <taxon>Diplogasteroidea</taxon>
        <taxon>Neodiplogasteridae</taxon>
        <taxon>Pristionchus</taxon>
    </lineage>
</organism>
<gene>
    <name evidence="14" type="primary">WBGene00271994</name>
</gene>
<dbReference type="EC" id="2.7.7.48" evidence="2"/>
<dbReference type="Pfam" id="PF05183">
    <property type="entry name" value="RdRP"/>
    <property type="match status" value="1"/>
</dbReference>
<evidence type="ECO:0000259" key="12">
    <source>
        <dbReference type="Pfam" id="PF25359"/>
    </source>
</evidence>
<feature type="domain" description="DUF7752" evidence="11">
    <location>
        <begin position="1309"/>
        <end position="1404"/>
    </location>
</feature>
<dbReference type="EnsemblMetazoa" id="PPA33625.1">
    <property type="protein sequence ID" value="PPA33625.1"/>
    <property type="gene ID" value="WBGene00271994"/>
</dbReference>
<evidence type="ECO:0000256" key="5">
    <source>
        <dbReference type="ARBA" id="ARBA00022695"/>
    </source>
</evidence>
<keyword evidence="7" id="KW-0943">RNA-mediated gene silencing</keyword>
<feature type="domain" description="RDRP C-terminal head" evidence="13">
    <location>
        <begin position="1091"/>
        <end position="1256"/>
    </location>
</feature>
<dbReference type="GO" id="GO:0003723">
    <property type="term" value="F:RNA binding"/>
    <property type="evidence" value="ECO:0007669"/>
    <property type="project" value="UniProtKB-KW"/>
</dbReference>
<feature type="domain" description="DUF7636" evidence="10">
    <location>
        <begin position="1456"/>
        <end position="1548"/>
    </location>
</feature>
<reference evidence="15" key="1">
    <citation type="journal article" date="2008" name="Nat. Genet.">
        <title>The Pristionchus pacificus genome provides a unique perspective on nematode lifestyle and parasitism.</title>
        <authorList>
            <person name="Dieterich C."/>
            <person name="Clifton S.W."/>
            <person name="Schuster L.N."/>
            <person name="Chinwalla A."/>
            <person name="Delehaunty K."/>
            <person name="Dinkelacker I."/>
            <person name="Fulton L."/>
            <person name="Fulton R."/>
            <person name="Godfrey J."/>
            <person name="Minx P."/>
            <person name="Mitreva M."/>
            <person name="Roeseler W."/>
            <person name="Tian H."/>
            <person name="Witte H."/>
            <person name="Yang S.P."/>
            <person name="Wilson R.K."/>
            <person name="Sommer R.J."/>
        </authorList>
    </citation>
    <scope>NUCLEOTIDE SEQUENCE [LARGE SCALE GENOMIC DNA]</scope>
    <source>
        <strain evidence="15">PS312</strain>
    </source>
</reference>
<accession>A0A8R1YQ44</accession>
<dbReference type="Pfam" id="PF24642">
    <property type="entry name" value="DUF7636"/>
    <property type="match status" value="1"/>
</dbReference>
<keyword evidence="5" id="KW-0548">Nucleotidyltransferase</keyword>
<evidence type="ECO:0000256" key="3">
    <source>
        <dbReference type="ARBA" id="ARBA00022484"/>
    </source>
</evidence>
<evidence type="ECO:0000259" key="11">
    <source>
        <dbReference type="Pfam" id="PF24934"/>
    </source>
</evidence>
<dbReference type="PANTHER" id="PTHR23079:SF57">
    <property type="entry name" value="RNA-DIRECTED RNA POLYMERASE"/>
    <property type="match status" value="1"/>
</dbReference>
<dbReference type="InterPro" id="IPR057596">
    <property type="entry name" value="RDRP_core"/>
</dbReference>
<dbReference type="PANTHER" id="PTHR23079">
    <property type="entry name" value="RNA-DEPENDENT RNA POLYMERASE"/>
    <property type="match status" value="1"/>
</dbReference>
<keyword evidence="4" id="KW-0808">Transferase</keyword>
<dbReference type="Pfam" id="PF26253">
    <property type="entry name" value="RdRP_head"/>
    <property type="match status" value="1"/>
</dbReference>
<evidence type="ECO:0000256" key="2">
    <source>
        <dbReference type="ARBA" id="ARBA00012494"/>
    </source>
</evidence>
<feature type="domain" description="RDRP core" evidence="9">
    <location>
        <begin position="476"/>
        <end position="1064"/>
    </location>
</feature>
<accession>A0A2A6BNW3</accession>
<dbReference type="InterPro" id="IPR056053">
    <property type="entry name" value="DUF7636"/>
</dbReference>
<evidence type="ECO:0000313" key="14">
    <source>
        <dbReference type="EnsemblMetazoa" id="PPA33625.1"/>
    </source>
</evidence>
<evidence type="ECO:0000313" key="15">
    <source>
        <dbReference type="Proteomes" id="UP000005239"/>
    </source>
</evidence>
<evidence type="ECO:0000256" key="1">
    <source>
        <dbReference type="ARBA" id="ARBA00005762"/>
    </source>
</evidence>
<evidence type="ECO:0000256" key="4">
    <source>
        <dbReference type="ARBA" id="ARBA00022679"/>
    </source>
</evidence>
<dbReference type="Pfam" id="PF24934">
    <property type="entry name" value="DUF7752"/>
    <property type="match status" value="1"/>
</dbReference>
<dbReference type="InterPro" id="IPR057493">
    <property type="entry name" value="PH_RdRP-assoc"/>
</dbReference>
<proteinExistence type="inferred from homology"/>
<evidence type="ECO:0000259" key="13">
    <source>
        <dbReference type="Pfam" id="PF26253"/>
    </source>
</evidence>